<dbReference type="PANTHER" id="PTHR45709:SF2">
    <property type="entry name" value="LARGE SUBUNIT GTPASE 1 HOMOLOG"/>
    <property type="match status" value="1"/>
</dbReference>
<dbReference type="EMBL" id="KZ994952">
    <property type="protein sequence ID" value="RKO91681.1"/>
    <property type="molecule type" value="Genomic_DNA"/>
</dbReference>
<reference evidence="7" key="1">
    <citation type="journal article" date="2018" name="Nat. Microbiol.">
        <title>Leveraging single-cell genomics to expand the fungal tree of life.</title>
        <authorList>
            <person name="Ahrendt S.R."/>
            <person name="Quandt C.A."/>
            <person name="Ciobanu D."/>
            <person name="Clum A."/>
            <person name="Salamov A."/>
            <person name="Andreopoulos B."/>
            <person name="Cheng J.F."/>
            <person name="Woyke T."/>
            <person name="Pelin A."/>
            <person name="Henrissat B."/>
            <person name="Reynolds N.K."/>
            <person name="Benny G.L."/>
            <person name="Smith M.E."/>
            <person name="James T.Y."/>
            <person name="Grigoriev I.V."/>
        </authorList>
    </citation>
    <scope>NUCLEOTIDE SEQUENCE [LARGE SCALE GENOMIC DNA]</scope>
</reference>
<dbReference type="PANTHER" id="PTHR45709">
    <property type="entry name" value="LARGE SUBUNIT GTPASE 1 HOMOLOG-RELATED"/>
    <property type="match status" value="1"/>
</dbReference>
<evidence type="ECO:0000313" key="7">
    <source>
        <dbReference type="Proteomes" id="UP000269721"/>
    </source>
</evidence>
<dbReference type="OrthoDB" id="61815at2759"/>
<accession>A0A4P9WFV9</accession>
<sequence length="116" mass="12997">MPPPTSKKNVGLGKALMKTRFSGNQRANPDGSIRHTTEVDDSTSNWTRMASITQENDLEAFLTTAELAGTEFAAERLNVTVITTEDRKNPYLLTKEKEEETLALHEENKHLLTVPR</sequence>
<evidence type="ECO:0000313" key="6">
    <source>
        <dbReference type="EMBL" id="RKO91681.1"/>
    </source>
</evidence>
<keyword evidence="1" id="KW-0963">Cytoplasm</keyword>
<protein>
    <submittedName>
        <fullName evidence="6">Uncharacterized protein</fullName>
    </submittedName>
</protein>
<name>A0A4P9WFV9_9FUNG</name>
<gene>
    <name evidence="6" type="ORF">BDK51DRAFT_34245</name>
</gene>
<proteinExistence type="predicted"/>
<evidence type="ECO:0000256" key="1">
    <source>
        <dbReference type="ARBA" id="ARBA00022490"/>
    </source>
</evidence>
<dbReference type="GO" id="GO:0003924">
    <property type="term" value="F:GTPase activity"/>
    <property type="evidence" value="ECO:0007669"/>
    <property type="project" value="InterPro"/>
</dbReference>
<evidence type="ECO:0000256" key="2">
    <source>
        <dbReference type="ARBA" id="ARBA00022741"/>
    </source>
</evidence>
<evidence type="ECO:0000256" key="5">
    <source>
        <dbReference type="SAM" id="MobiDB-lite"/>
    </source>
</evidence>
<organism evidence="6 7">
    <name type="scientific">Blyttiomyces helicus</name>
    <dbReference type="NCBI Taxonomy" id="388810"/>
    <lineage>
        <taxon>Eukaryota</taxon>
        <taxon>Fungi</taxon>
        <taxon>Fungi incertae sedis</taxon>
        <taxon>Chytridiomycota</taxon>
        <taxon>Chytridiomycota incertae sedis</taxon>
        <taxon>Chytridiomycetes</taxon>
        <taxon>Chytridiomycetes incertae sedis</taxon>
        <taxon>Blyttiomyces</taxon>
    </lineage>
</organism>
<dbReference type="GO" id="GO:0005525">
    <property type="term" value="F:GTP binding"/>
    <property type="evidence" value="ECO:0007669"/>
    <property type="project" value="UniProtKB-KW"/>
</dbReference>
<feature type="region of interest" description="Disordered" evidence="5">
    <location>
        <begin position="20"/>
        <end position="42"/>
    </location>
</feature>
<keyword evidence="2" id="KW-0547">Nucleotide-binding</keyword>
<dbReference type="GO" id="GO:0000054">
    <property type="term" value="P:ribosomal subunit export from nucleus"/>
    <property type="evidence" value="ECO:0007669"/>
    <property type="project" value="TreeGrafter"/>
</dbReference>
<feature type="non-terminal residue" evidence="6">
    <location>
        <position position="116"/>
    </location>
</feature>
<keyword evidence="3" id="KW-0378">Hydrolase</keyword>
<dbReference type="AlphaFoldDB" id="A0A4P9WFV9"/>
<dbReference type="GO" id="GO:0005829">
    <property type="term" value="C:cytosol"/>
    <property type="evidence" value="ECO:0007669"/>
    <property type="project" value="TreeGrafter"/>
</dbReference>
<dbReference type="InterPro" id="IPR043358">
    <property type="entry name" value="GNL1-like"/>
</dbReference>
<keyword evidence="7" id="KW-1185">Reference proteome</keyword>
<evidence type="ECO:0000256" key="3">
    <source>
        <dbReference type="ARBA" id="ARBA00022801"/>
    </source>
</evidence>
<keyword evidence="4" id="KW-0342">GTP-binding</keyword>
<evidence type="ECO:0000256" key="4">
    <source>
        <dbReference type="ARBA" id="ARBA00023134"/>
    </source>
</evidence>
<dbReference type="Proteomes" id="UP000269721">
    <property type="component" value="Unassembled WGS sequence"/>
</dbReference>